<reference evidence="4 5" key="1">
    <citation type="submission" date="2016-10" db="EMBL/GenBank/DDBJ databases">
        <authorList>
            <person name="de Groot N.N."/>
        </authorList>
    </citation>
    <scope>NUCLEOTIDE SEQUENCE [LARGE SCALE GENOMIC DNA]</scope>
    <source>
        <strain evidence="4 5">ATCC 43154</strain>
    </source>
</reference>
<dbReference type="RefSeq" id="WP_093390172.1">
    <property type="nucleotide sequence ID" value="NZ_FOTW01000026.1"/>
</dbReference>
<dbReference type="PANTHER" id="PTHR35936">
    <property type="entry name" value="MEMBRANE-BOUND LYTIC MUREIN TRANSGLYCOSYLASE F"/>
    <property type="match status" value="1"/>
</dbReference>
<dbReference type="Gene3D" id="3.40.190.10">
    <property type="entry name" value="Periplasmic binding protein-like II"/>
    <property type="match status" value="2"/>
</dbReference>
<accession>A0A1I4SF19</accession>
<keyword evidence="1 2" id="KW-0732">Signal</keyword>
<dbReference type="STRING" id="758825.SAMN02982985_04733"/>
<evidence type="ECO:0000256" key="2">
    <source>
        <dbReference type="SAM" id="SignalP"/>
    </source>
</evidence>
<feature type="chain" id="PRO_5011750869" evidence="2">
    <location>
        <begin position="27"/>
        <end position="282"/>
    </location>
</feature>
<gene>
    <name evidence="4" type="ORF">SAMN02982985_04733</name>
</gene>
<dbReference type="PANTHER" id="PTHR35936:SF35">
    <property type="entry name" value="L-CYSTINE-BINDING PROTEIN TCYJ"/>
    <property type="match status" value="1"/>
</dbReference>
<proteinExistence type="predicted"/>
<name>A0A1I4SF19_9BURK</name>
<dbReference type="Pfam" id="PF00497">
    <property type="entry name" value="SBP_bac_3"/>
    <property type="match status" value="1"/>
</dbReference>
<protein>
    <submittedName>
        <fullName evidence="4">Polar amino acid transport system substrate-binding protein</fullName>
    </submittedName>
</protein>
<dbReference type="SUPFAM" id="SSF53850">
    <property type="entry name" value="Periplasmic binding protein-like II"/>
    <property type="match status" value="1"/>
</dbReference>
<dbReference type="InterPro" id="IPR001638">
    <property type="entry name" value="Solute-binding_3/MltF_N"/>
</dbReference>
<evidence type="ECO:0000313" key="5">
    <source>
        <dbReference type="Proteomes" id="UP000199470"/>
    </source>
</evidence>
<dbReference type="Proteomes" id="UP000199470">
    <property type="component" value="Unassembled WGS sequence"/>
</dbReference>
<dbReference type="OrthoDB" id="8779113at2"/>
<keyword evidence="5" id="KW-1185">Reference proteome</keyword>
<feature type="signal peptide" evidence="2">
    <location>
        <begin position="1"/>
        <end position="26"/>
    </location>
</feature>
<dbReference type="EMBL" id="FOTW01000026">
    <property type="protein sequence ID" value="SFM62974.1"/>
    <property type="molecule type" value="Genomic_DNA"/>
</dbReference>
<dbReference type="AlphaFoldDB" id="A0A1I4SF19"/>
<sequence length="282" mass="31145">MRRAAAPPLALALWLALWLAPPAADAAAGAAPLAPAQVVRVCGQIAEWPPYLYFRRDGGARTDEVVGFSAEYLRRALAGAGLRYRIDMLPWRRCLESVRLGGHDMLTDAASNAERERAYLVAKPYYAMHLAYFYDKARPHPPVRAAADLKKLRLCAVNGYNYAAFGLDAEQMEAGSQNLAQSFLKLKMNRCDALPERLEIALGYQSLGIADFARLDIGYELLAELPPSTFHMMVSRRVPYAEELLRVLNEQIELLNSGDGAREIAAKYAVQLPGQAARPAKK</sequence>
<evidence type="ECO:0000313" key="4">
    <source>
        <dbReference type="EMBL" id="SFM62974.1"/>
    </source>
</evidence>
<evidence type="ECO:0000256" key="1">
    <source>
        <dbReference type="ARBA" id="ARBA00022729"/>
    </source>
</evidence>
<feature type="domain" description="Solute-binding protein family 3/N-terminal" evidence="3">
    <location>
        <begin position="44"/>
        <end position="268"/>
    </location>
</feature>
<evidence type="ECO:0000259" key="3">
    <source>
        <dbReference type="Pfam" id="PF00497"/>
    </source>
</evidence>
<organism evidence="4 5">
    <name type="scientific">Rugamonas rubra</name>
    <dbReference type="NCBI Taxonomy" id="758825"/>
    <lineage>
        <taxon>Bacteria</taxon>
        <taxon>Pseudomonadati</taxon>
        <taxon>Pseudomonadota</taxon>
        <taxon>Betaproteobacteria</taxon>
        <taxon>Burkholderiales</taxon>
        <taxon>Oxalobacteraceae</taxon>
        <taxon>Telluria group</taxon>
        <taxon>Rugamonas</taxon>
    </lineage>
</organism>